<reference evidence="1 2" key="1">
    <citation type="submission" date="2023-07" db="EMBL/GenBank/DDBJ databases">
        <title>Genomic Encyclopedia of Type Strains, Phase IV (KMG-IV): sequencing the most valuable type-strain genomes for metagenomic binning, comparative biology and taxonomic classification.</title>
        <authorList>
            <person name="Goeker M."/>
        </authorList>
    </citation>
    <scope>NUCLEOTIDE SEQUENCE [LARGE SCALE GENOMIC DNA]</scope>
    <source>
        <strain evidence="1 2">DSM 4006</strain>
    </source>
</reference>
<dbReference type="Proteomes" id="UP001232973">
    <property type="component" value="Unassembled WGS sequence"/>
</dbReference>
<keyword evidence="2" id="KW-1185">Reference proteome</keyword>
<protein>
    <submittedName>
        <fullName evidence="1">DsbA family dithiol-disulfide isomerase</fullName>
    </submittedName>
</protein>
<comment type="caution">
    <text evidence="1">The sequence shown here is derived from an EMBL/GenBank/DDBJ whole genome shotgun (WGS) entry which is preliminary data.</text>
</comment>
<proteinExistence type="predicted"/>
<dbReference type="RefSeq" id="WP_274456611.1">
    <property type="nucleotide sequence ID" value="NZ_CP067097.1"/>
</dbReference>
<dbReference type="GO" id="GO:0016853">
    <property type="term" value="F:isomerase activity"/>
    <property type="evidence" value="ECO:0007669"/>
    <property type="project" value="UniProtKB-KW"/>
</dbReference>
<evidence type="ECO:0000313" key="2">
    <source>
        <dbReference type="Proteomes" id="UP001232973"/>
    </source>
</evidence>
<keyword evidence="1" id="KW-0413">Isomerase</keyword>
<dbReference type="EMBL" id="JAUSTP010000021">
    <property type="protein sequence ID" value="MDQ0190643.1"/>
    <property type="molecule type" value="Genomic_DNA"/>
</dbReference>
<gene>
    <name evidence="1" type="ORF">J2S03_002510</name>
</gene>
<accession>A0ABT9XK06</accession>
<sequence length="57" mass="6358">MTNRDAEAYMVLAAKDVGLSREVVRQLVECLAWRMDVMTESEAVRAADKWLQSAEGG</sequence>
<organism evidence="1 2">
    <name type="scientific">Alicyclobacillus cycloheptanicus</name>
    <dbReference type="NCBI Taxonomy" id="1457"/>
    <lineage>
        <taxon>Bacteria</taxon>
        <taxon>Bacillati</taxon>
        <taxon>Bacillota</taxon>
        <taxon>Bacilli</taxon>
        <taxon>Bacillales</taxon>
        <taxon>Alicyclobacillaceae</taxon>
        <taxon>Alicyclobacillus</taxon>
    </lineage>
</organism>
<evidence type="ECO:0000313" key="1">
    <source>
        <dbReference type="EMBL" id="MDQ0190643.1"/>
    </source>
</evidence>
<name>A0ABT9XK06_9BACL</name>